<protein>
    <submittedName>
        <fullName evidence="8">COBW domain-containing protein</fullName>
    </submittedName>
</protein>
<comment type="catalytic activity">
    <reaction evidence="5">
        <text>GTP + H2O = GDP + phosphate + H(+)</text>
        <dbReference type="Rhea" id="RHEA:19669"/>
        <dbReference type="ChEBI" id="CHEBI:15377"/>
        <dbReference type="ChEBI" id="CHEBI:15378"/>
        <dbReference type="ChEBI" id="CHEBI:37565"/>
        <dbReference type="ChEBI" id="CHEBI:43474"/>
        <dbReference type="ChEBI" id="CHEBI:58189"/>
    </reaction>
    <physiologicalReaction direction="left-to-right" evidence="5">
        <dbReference type="Rhea" id="RHEA:19670"/>
    </physiologicalReaction>
</comment>
<dbReference type="InterPro" id="IPR011629">
    <property type="entry name" value="CobW-like_C"/>
</dbReference>
<evidence type="ECO:0000256" key="5">
    <source>
        <dbReference type="ARBA" id="ARBA00049117"/>
    </source>
</evidence>
<evidence type="ECO:0000256" key="3">
    <source>
        <dbReference type="ARBA" id="ARBA00023186"/>
    </source>
</evidence>
<dbReference type="AlphaFoldDB" id="A0A151ZH11"/>
<feature type="domain" description="CobW C-terminal" evidence="7">
    <location>
        <begin position="259"/>
        <end position="349"/>
    </location>
</feature>
<dbReference type="Gene3D" id="3.30.1220.10">
    <property type="entry name" value="CobW-like, C-terminal domain"/>
    <property type="match status" value="1"/>
</dbReference>
<dbReference type="Gene3D" id="3.40.50.300">
    <property type="entry name" value="P-loop containing nucleotide triphosphate hydrolases"/>
    <property type="match status" value="1"/>
</dbReference>
<evidence type="ECO:0000259" key="7">
    <source>
        <dbReference type="Pfam" id="PF07683"/>
    </source>
</evidence>
<dbReference type="GO" id="GO:0016787">
    <property type="term" value="F:hydrolase activity"/>
    <property type="evidence" value="ECO:0007669"/>
    <property type="project" value="UniProtKB-KW"/>
</dbReference>
<feature type="domain" description="CobW/HypB/UreG nucleotide-binding" evidence="6">
    <location>
        <begin position="8"/>
        <end position="204"/>
    </location>
</feature>
<name>A0A151ZH11_TIELA</name>
<sequence>MSRDNKIPITLITGFLGAGKSTFLSYILNENHGKKIAVIQNEFGESIGVETAIIVGDDGKKVQEWLEFPNGCICCTSKDDFLQSIEDLLKRKDKFDYILIESTGMGDPGQISTSLWVDEELDSPVYLDSIIAVVDCFHFEKQLENANQLKMTNTIEKVKHDTELERQIAFADVVLLNKIDLVDKTYLQNIKSKILDINSMAEIYTTERSKIDLNKVLGIKSYTPNLELIQNYLSHHKKQDSHNHNEHNHSHSNHSTNITTLYIEQVGDLDETEFNRWLGEMVYDTYKDKIYRYKGLLSINNENEKFILQGVYSTFEVQSSHIAWNKNEEKINRLVFIGESLDYNQIKSKIFIIIK</sequence>
<dbReference type="GO" id="GO:0000166">
    <property type="term" value="F:nucleotide binding"/>
    <property type="evidence" value="ECO:0007669"/>
    <property type="project" value="UniProtKB-KW"/>
</dbReference>
<dbReference type="InParanoid" id="A0A151ZH11"/>
<dbReference type="FunCoup" id="A0A151ZH11">
    <property type="interactions" value="85"/>
</dbReference>
<dbReference type="InterPro" id="IPR051316">
    <property type="entry name" value="Zinc-reg_GTPase_activator"/>
</dbReference>
<dbReference type="SUPFAM" id="SSF90002">
    <property type="entry name" value="Hypothetical protein YjiA, C-terminal domain"/>
    <property type="match status" value="1"/>
</dbReference>
<dbReference type="OMA" id="HSQGFET"/>
<dbReference type="Pfam" id="PF07683">
    <property type="entry name" value="CobW_C"/>
    <property type="match status" value="1"/>
</dbReference>
<evidence type="ECO:0000313" key="9">
    <source>
        <dbReference type="Proteomes" id="UP000076078"/>
    </source>
</evidence>
<keyword evidence="3" id="KW-0143">Chaperone</keyword>
<keyword evidence="1" id="KW-0547">Nucleotide-binding</keyword>
<proteinExistence type="inferred from homology"/>
<dbReference type="Proteomes" id="UP000076078">
    <property type="component" value="Unassembled WGS sequence"/>
</dbReference>
<comment type="caution">
    <text evidence="8">The sequence shown here is derived from an EMBL/GenBank/DDBJ whole genome shotgun (WGS) entry which is preliminary data.</text>
</comment>
<evidence type="ECO:0000256" key="2">
    <source>
        <dbReference type="ARBA" id="ARBA00022801"/>
    </source>
</evidence>
<dbReference type="CDD" id="cd03112">
    <property type="entry name" value="CobW-like"/>
    <property type="match status" value="1"/>
</dbReference>
<dbReference type="InterPro" id="IPR036627">
    <property type="entry name" value="CobW-likC_sf"/>
</dbReference>
<organism evidence="8 9">
    <name type="scientific">Tieghemostelium lacteum</name>
    <name type="common">Slime mold</name>
    <name type="synonym">Dictyostelium lacteum</name>
    <dbReference type="NCBI Taxonomy" id="361077"/>
    <lineage>
        <taxon>Eukaryota</taxon>
        <taxon>Amoebozoa</taxon>
        <taxon>Evosea</taxon>
        <taxon>Eumycetozoa</taxon>
        <taxon>Dictyostelia</taxon>
        <taxon>Dictyosteliales</taxon>
        <taxon>Raperosteliaceae</taxon>
        <taxon>Tieghemostelium</taxon>
    </lineage>
</organism>
<evidence type="ECO:0000256" key="1">
    <source>
        <dbReference type="ARBA" id="ARBA00022741"/>
    </source>
</evidence>
<dbReference type="InterPro" id="IPR027417">
    <property type="entry name" value="P-loop_NTPase"/>
</dbReference>
<evidence type="ECO:0000313" key="8">
    <source>
        <dbReference type="EMBL" id="KYQ93262.1"/>
    </source>
</evidence>
<comment type="similarity">
    <text evidence="4">Belongs to the SIMIBI class G3E GTPase family. ZNG1 subfamily.</text>
</comment>
<accession>A0A151ZH11</accession>
<dbReference type="STRING" id="361077.A0A151ZH11"/>
<dbReference type="GO" id="GO:0005737">
    <property type="term" value="C:cytoplasm"/>
    <property type="evidence" value="ECO:0007669"/>
    <property type="project" value="TreeGrafter"/>
</dbReference>
<dbReference type="InterPro" id="IPR003495">
    <property type="entry name" value="CobW/HypB/UreG_nucleotide-bd"/>
</dbReference>
<dbReference type="SUPFAM" id="SSF52540">
    <property type="entry name" value="P-loop containing nucleoside triphosphate hydrolases"/>
    <property type="match status" value="1"/>
</dbReference>
<dbReference type="Pfam" id="PF02492">
    <property type="entry name" value="cobW"/>
    <property type="match status" value="1"/>
</dbReference>
<gene>
    <name evidence="8" type="ORF">DLAC_05918</name>
</gene>
<keyword evidence="9" id="KW-1185">Reference proteome</keyword>
<evidence type="ECO:0000259" key="6">
    <source>
        <dbReference type="Pfam" id="PF02492"/>
    </source>
</evidence>
<reference evidence="8 9" key="1">
    <citation type="submission" date="2015-12" db="EMBL/GenBank/DDBJ databases">
        <title>Dictyostelia acquired genes for synthesis and detection of signals that induce cell-type specialization by lateral gene transfer from prokaryotes.</title>
        <authorList>
            <person name="Gloeckner G."/>
            <person name="Schaap P."/>
        </authorList>
    </citation>
    <scope>NUCLEOTIDE SEQUENCE [LARGE SCALE GENOMIC DNA]</scope>
    <source>
        <strain evidence="8 9">TK</strain>
    </source>
</reference>
<evidence type="ECO:0000256" key="4">
    <source>
        <dbReference type="ARBA" id="ARBA00034320"/>
    </source>
</evidence>
<keyword evidence="2" id="KW-0378">Hydrolase</keyword>
<dbReference type="PANTHER" id="PTHR13748">
    <property type="entry name" value="COBW-RELATED"/>
    <property type="match status" value="1"/>
</dbReference>
<dbReference type="PANTHER" id="PTHR13748:SF62">
    <property type="entry name" value="COBW DOMAIN-CONTAINING PROTEIN"/>
    <property type="match status" value="1"/>
</dbReference>
<dbReference type="EMBL" id="LODT01000028">
    <property type="protein sequence ID" value="KYQ93262.1"/>
    <property type="molecule type" value="Genomic_DNA"/>
</dbReference>
<dbReference type="OrthoDB" id="258627at2759"/>